<reference evidence="4" key="1">
    <citation type="submission" date="2019-12" db="EMBL/GenBank/DDBJ databases">
        <title>Complete genome of Terracaulis silvestris 0127_4.</title>
        <authorList>
            <person name="Vieira S."/>
            <person name="Riedel T."/>
            <person name="Sproer C."/>
            <person name="Pascual J."/>
            <person name="Boedeker C."/>
            <person name="Overmann J."/>
        </authorList>
    </citation>
    <scope>NUCLEOTIDE SEQUENCE [LARGE SCALE GENOMIC DNA]</scope>
    <source>
        <strain evidence="4">0127_4</strain>
    </source>
</reference>
<feature type="signal peptide" evidence="2">
    <location>
        <begin position="1"/>
        <end position="21"/>
    </location>
</feature>
<sequence>MNGWIVAPAFSLAVFAVPAAAQDHGGHEAPVQQVEPAPRPAPHDHGQMQQAPEPASADDDHAAMMASMTGALGPYAMGREASGTAWQPDVTEHGGLHEHRGPWMFMGHVMLNGVYDWQDGPRGDEKAFISGMVMGSARRDIGADGTLNLRAMVSPEPFMGANGYPLLFAAGETANGSDTLIDRQHPHDLIMELSASYAHRLGDQTSVFVYGGLPGEPAFGPPAFMHRLSAMDSPEAPITHHWFDSTHITFGVLTAGVVHGDWKLEASQFRGREPDEDRYDIETGELDSTALRLSWNPTENLALQTSWADVTSPEALEPDEDEERWSVSGIYTRPIGEHGWWSATMAFSNKERSDGVSLDAWLAEAAWHPNDRWTLFARGETIETDELEPPGHGPIRDVARLSAGAIRDWRINETVVFGVGALVQTHLAPDELEPSYGGDPEGAMGFVRLKIG</sequence>
<dbReference type="RefSeq" id="WP_158766522.1">
    <property type="nucleotide sequence ID" value="NZ_CP047045.1"/>
</dbReference>
<accession>A0A6I6MQI5</accession>
<organism evidence="3 4">
    <name type="scientific">Terricaulis silvestris</name>
    <dbReference type="NCBI Taxonomy" id="2686094"/>
    <lineage>
        <taxon>Bacteria</taxon>
        <taxon>Pseudomonadati</taxon>
        <taxon>Pseudomonadota</taxon>
        <taxon>Alphaproteobacteria</taxon>
        <taxon>Caulobacterales</taxon>
        <taxon>Caulobacteraceae</taxon>
        <taxon>Terricaulis</taxon>
    </lineage>
</organism>
<dbReference type="EMBL" id="CP047045">
    <property type="protein sequence ID" value="QGZ95678.1"/>
    <property type="molecule type" value="Genomic_DNA"/>
</dbReference>
<dbReference type="SUPFAM" id="SSF56935">
    <property type="entry name" value="Porins"/>
    <property type="match status" value="1"/>
</dbReference>
<gene>
    <name evidence="3" type="ORF">DSM104635_02528</name>
</gene>
<evidence type="ECO:0000313" key="3">
    <source>
        <dbReference type="EMBL" id="QGZ95678.1"/>
    </source>
</evidence>
<proteinExistence type="predicted"/>
<feature type="chain" id="PRO_5026036347" description="Porin" evidence="2">
    <location>
        <begin position="22"/>
        <end position="452"/>
    </location>
</feature>
<keyword evidence="4" id="KW-1185">Reference proteome</keyword>
<dbReference type="KEGG" id="tsv:DSM104635_02528"/>
<keyword evidence="2" id="KW-0732">Signal</keyword>
<evidence type="ECO:0000313" key="4">
    <source>
        <dbReference type="Proteomes" id="UP000431269"/>
    </source>
</evidence>
<dbReference type="Proteomes" id="UP000431269">
    <property type="component" value="Chromosome"/>
</dbReference>
<evidence type="ECO:0008006" key="5">
    <source>
        <dbReference type="Google" id="ProtNLM"/>
    </source>
</evidence>
<protein>
    <recommendedName>
        <fullName evidence="5">Porin</fullName>
    </recommendedName>
</protein>
<feature type="region of interest" description="Disordered" evidence="1">
    <location>
        <begin position="24"/>
        <end position="59"/>
    </location>
</feature>
<dbReference type="AlphaFoldDB" id="A0A6I6MQI5"/>
<evidence type="ECO:0000256" key="1">
    <source>
        <dbReference type="SAM" id="MobiDB-lite"/>
    </source>
</evidence>
<name>A0A6I6MQI5_9CAUL</name>
<evidence type="ECO:0000256" key="2">
    <source>
        <dbReference type="SAM" id="SignalP"/>
    </source>
</evidence>